<keyword evidence="2" id="KW-1185">Reference proteome</keyword>
<comment type="caution">
    <text evidence="1">The sequence shown here is derived from an EMBL/GenBank/DDBJ whole genome shotgun (WGS) entry which is preliminary data.</text>
</comment>
<evidence type="ECO:0000313" key="2">
    <source>
        <dbReference type="Proteomes" id="UP000193387"/>
    </source>
</evidence>
<reference evidence="1 2" key="1">
    <citation type="submission" date="2016-01" db="EMBL/GenBank/DDBJ databases">
        <title>The new phylogeny of the genus Mycobacterium.</title>
        <authorList>
            <person name="Tarcisio F."/>
            <person name="Conor M."/>
            <person name="Antonella G."/>
            <person name="Elisabetta G."/>
            <person name="Giulia F.S."/>
            <person name="Sara T."/>
            <person name="Anna F."/>
            <person name="Clotilde B."/>
            <person name="Roberto B."/>
            <person name="Veronica D.S."/>
            <person name="Fabio R."/>
            <person name="Monica P."/>
            <person name="Olivier J."/>
            <person name="Enrico T."/>
            <person name="Nicola S."/>
        </authorList>
    </citation>
    <scope>NUCLEOTIDE SEQUENCE [LARGE SCALE GENOMIC DNA]</scope>
    <source>
        <strain evidence="1 2">DSM 44616</strain>
    </source>
</reference>
<evidence type="ECO:0000313" key="1">
    <source>
        <dbReference type="EMBL" id="ORW70371.1"/>
    </source>
</evidence>
<organism evidence="1 2">
    <name type="scientific">Mycobacterium saskatchewanense</name>
    <dbReference type="NCBI Taxonomy" id="220927"/>
    <lineage>
        <taxon>Bacteria</taxon>
        <taxon>Bacillati</taxon>
        <taxon>Actinomycetota</taxon>
        <taxon>Actinomycetes</taxon>
        <taxon>Mycobacteriales</taxon>
        <taxon>Mycobacteriaceae</taxon>
        <taxon>Mycobacterium</taxon>
        <taxon>Mycobacterium simiae complex</taxon>
    </lineage>
</organism>
<protein>
    <submittedName>
        <fullName evidence="1">Uncharacterized protein</fullName>
    </submittedName>
</protein>
<dbReference type="EMBL" id="LQPR01000040">
    <property type="protein sequence ID" value="ORW70371.1"/>
    <property type="molecule type" value="Genomic_DNA"/>
</dbReference>
<dbReference type="AlphaFoldDB" id="A0AAJ3NNM7"/>
<name>A0AAJ3NNM7_9MYCO</name>
<proteinExistence type="predicted"/>
<sequence length="222" mass="25367">MAGYRDGTLFPKMDGTRRREKIADLEQSIADRRTEIDRLAPIVGDPETVVDQNGWLPSERREAMLLHYRFERERRVRALRTQIQEQASTIESTARWKVASLQRELYALLAVPPLTDDDMCSDCPVPLADHGWWTMSGPCVAWPGPRARLRKAREILAAGIREAEAVKQQAPRPPKPEPLAVIKSGLPIAEIMQQLEELQTRFPDAEVRRGRANRWELWPKGS</sequence>
<accession>A0AAJ3NNM7</accession>
<gene>
    <name evidence="1" type="ORF">AWC23_17105</name>
</gene>
<dbReference type="Proteomes" id="UP000193387">
    <property type="component" value="Unassembled WGS sequence"/>
</dbReference>